<dbReference type="Proteomes" id="UP001631969">
    <property type="component" value="Unassembled WGS sequence"/>
</dbReference>
<comment type="caution">
    <text evidence="1">The sequence shown here is derived from an EMBL/GenBank/DDBJ whole genome shotgun (WGS) entry which is preliminary data.</text>
</comment>
<accession>A0ACC7P1E1</accession>
<organism evidence="1 2">
    <name type="scientific">Paenibacillus mesotrionivorans</name>
    <dbReference type="NCBI Taxonomy" id="3160968"/>
    <lineage>
        <taxon>Bacteria</taxon>
        <taxon>Bacillati</taxon>
        <taxon>Bacillota</taxon>
        <taxon>Bacilli</taxon>
        <taxon>Bacillales</taxon>
        <taxon>Paenibacillaceae</taxon>
        <taxon>Paenibacillus</taxon>
    </lineage>
</organism>
<keyword evidence="2" id="KW-1185">Reference proteome</keyword>
<gene>
    <name evidence="1" type="ORF">ACI1P1_15810</name>
</gene>
<proteinExistence type="predicted"/>
<evidence type="ECO:0000313" key="1">
    <source>
        <dbReference type="EMBL" id="MFM9329761.1"/>
    </source>
</evidence>
<dbReference type="EMBL" id="JBJURJ010000009">
    <property type="protein sequence ID" value="MFM9329761.1"/>
    <property type="molecule type" value="Genomic_DNA"/>
</dbReference>
<name>A0ACC7P1E1_9BACL</name>
<reference evidence="1" key="1">
    <citation type="submission" date="2024-12" db="EMBL/GenBank/DDBJ databases">
        <authorList>
            <person name="Wu N."/>
        </authorList>
    </citation>
    <scope>NUCLEOTIDE SEQUENCE</scope>
    <source>
        <strain evidence="1">P15</strain>
    </source>
</reference>
<sequence length="781" mass="89800">MNRFVERLGKPLLDRITQNKRPHYNKSLAMILLVSSIPGFIIGALVYWMGGGRLESELLNLHNVQIEQRARNIDEQLTNLELMLSHWAFDNKFDYSLLDVDFNTDFERAKDISKTLLVMQGSNTMTKRVELYLEENREVMFDPEYSVVRNPAVSEIYKQLIQPTRITYWTQWAFDPARPNEKDITLVHQIPGGSFDPFGTLLVRLDSQKVSDMLKTMLPYNEGESFILQDTGDVYASARGGGLDSPFVTALQDKIKEHPADRAFFFEWKGITYTVSYGNFSRIASNWTYVSASPISSITSPVVFISKLILIISLCALLLAVLLSWVASRRIYSPVNRLVQQLLGGQEPAGGKEDEFALIEQRWNSLYEQSHEMQGRLAEQLPHVKESFLHQLMQGYLYAYSEEDLMNRMESFKWEVRDRVFIVMYVQLTGITSHEGKFKYGDEGLVTFAAVNIISELAGLHFEQHNSINFHDLTAGLLVIVPNDKAYAGDLQDFSEELTQAVNQMLKMNVTLAISRPVNTISEIPGSFETARQAAAFRNFSNENQILDMETQPQVPEEAELQYPFSLERELIQAMRTGQETDTYKLLEDFLVALSSNGAKEIDVQQGMLHLLGSIQHAVMVSGINPNRLFKGINMYESLSQIRETKLILEWFREKIVDPYLRELMQRTDAQVKRIIEQAMLYLQQNYMNDISLDNCAEHTGTNPFFLSKSFKQVTGKNFIDYLTEIRMEKARELLRDTDLLINDVAERVGYQHSYFNRIFKKLEGMTPTRYRELSREKGLQ</sequence>
<protein>
    <submittedName>
        <fullName evidence="1">Helix-turn-helix domain-containing protein</fullName>
    </submittedName>
</protein>
<evidence type="ECO:0000313" key="2">
    <source>
        <dbReference type="Proteomes" id="UP001631969"/>
    </source>
</evidence>